<feature type="region of interest" description="Disordered" evidence="3">
    <location>
        <begin position="1"/>
        <end position="38"/>
    </location>
</feature>
<feature type="domain" description="Transcription factor CBF/NF-Y/archaeal histone" evidence="4">
    <location>
        <begin position="43"/>
        <end position="104"/>
    </location>
</feature>
<protein>
    <recommendedName>
        <fullName evidence="4">Transcription factor CBF/NF-Y/archaeal histone domain-containing protein</fullName>
    </recommendedName>
</protein>
<dbReference type="InterPro" id="IPR009072">
    <property type="entry name" value="Histone-fold"/>
</dbReference>
<evidence type="ECO:0000313" key="6">
    <source>
        <dbReference type="Proteomes" id="UP001162131"/>
    </source>
</evidence>
<evidence type="ECO:0000256" key="1">
    <source>
        <dbReference type="ARBA" id="ARBA00004123"/>
    </source>
</evidence>
<evidence type="ECO:0000313" key="5">
    <source>
        <dbReference type="EMBL" id="CAG9314188.1"/>
    </source>
</evidence>
<comment type="subcellular location">
    <subcellularLocation>
        <location evidence="1">Nucleus</location>
    </subcellularLocation>
</comment>
<evidence type="ECO:0000256" key="2">
    <source>
        <dbReference type="ARBA" id="ARBA00023242"/>
    </source>
</evidence>
<keyword evidence="6" id="KW-1185">Reference proteome</keyword>
<feature type="compositionally biased region" description="Acidic residues" evidence="3">
    <location>
        <begin position="26"/>
        <end position="38"/>
    </location>
</feature>
<evidence type="ECO:0000259" key="4">
    <source>
        <dbReference type="Pfam" id="PF00808"/>
    </source>
</evidence>
<proteinExistence type="predicted"/>
<dbReference type="PANTHER" id="PTHR10252:SF54">
    <property type="entry name" value="CHROMATIN ACCESSIBILITY COMPLEX PROTEIN 1"/>
    <property type="match status" value="1"/>
</dbReference>
<dbReference type="EMBL" id="CAJZBQ010000011">
    <property type="protein sequence ID" value="CAG9314188.1"/>
    <property type="molecule type" value="Genomic_DNA"/>
</dbReference>
<organism evidence="5 6">
    <name type="scientific">Blepharisma stoltei</name>
    <dbReference type="NCBI Taxonomy" id="1481888"/>
    <lineage>
        <taxon>Eukaryota</taxon>
        <taxon>Sar</taxon>
        <taxon>Alveolata</taxon>
        <taxon>Ciliophora</taxon>
        <taxon>Postciliodesmatophora</taxon>
        <taxon>Heterotrichea</taxon>
        <taxon>Heterotrichida</taxon>
        <taxon>Blepharismidae</taxon>
        <taxon>Blepharisma</taxon>
    </lineage>
</organism>
<reference evidence="5" key="1">
    <citation type="submission" date="2021-09" db="EMBL/GenBank/DDBJ databases">
        <authorList>
            <consortium name="AG Swart"/>
            <person name="Singh M."/>
            <person name="Singh A."/>
            <person name="Seah K."/>
            <person name="Emmerich C."/>
        </authorList>
    </citation>
    <scope>NUCLEOTIDE SEQUENCE</scope>
    <source>
        <strain evidence="5">ATCC30299</strain>
    </source>
</reference>
<dbReference type="CDD" id="cd22929">
    <property type="entry name" value="HFD_POLE4-like"/>
    <property type="match status" value="1"/>
</dbReference>
<sequence>MESDDITHASKKKKTENGEAITEVADLPEPEEPEENDEAVSVFPLARIKKIMQLATNETIRLDSIKLIAKATELFVEEFAKKGFQYTLVHKKKTLNANDLVEALNVHSNLAFIKEAGIIMSRPRSSVSQTAMEIEENLEENLEESQVVLSEENKDMIIESVENKENTNDN</sequence>
<dbReference type="InterPro" id="IPR050568">
    <property type="entry name" value="Transcr_DNA_Rep_Reg"/>
</dbReference>
<dbReference type="GO" id="GO:0005634">
    <property type="term" value="C:nucleus"/>
    <property type="evidence" value="ECO:0007669"/>
    <property type="project" value="UniProtKB-SubCell"/>
</dbReference>
<dbReference type="PANTHER" id="PTHR10252">
    <property type="entry name" value="HISTONE-LIKE TRANSCRIPTION FACTOR CCAAT-RELATED"/>
    <property type="match status" value="1"/>
</dbReference>
<dbReference type="SUPFAM" id="SSF47113">
    <property type="entry name" value="Histone-fold"/>
    <property type="match status" value="1"/>
</dbReference>
<dbReference type="AlphaFoldDB" id="A0AAU9IL32"/>
<gene>
    <name evidence="5" type="ORF">BSTOLATCC_MIC9984</name>
</gene>
<name>A0AAU9IL32_9CILI</name>
<keyword evidence="2" id="KW-0539">Nucleus</keyword>
<dbReference type="Pfam" id="PF00808">
    <property type="entry name" value="CBFD_NFYB_HMF"/>
    <property type="match status" value="1"/>
</dbReference>
<evidence type="ECO:0000256" key="3">
    <source>
        <dbReference type="SAM" id="MobiDB-lite"/>
    </source>
</evidence>
<accession>A0AAU9IL32</accession>
<comment type="caution">
    <text evidence="5">The sequence shown here is derived from an EMBL/GenBank/DDBJ whole genome shotgun (WGS) entry which is preliminary data.</text>
</comment>
<dbReference type="Proteomes" id="UP001162131">
    <property type="component" value="Unassembled WGS sequence"/>
</dbReference>
<dbReference type="InterPro" id="IPR003958">
    <property type="entry name" value="CBFA_NFYB_domain"/>
</dbReference>
<dbReference type="Gene3D" id="1.10.20.10">
    <property type="entry name" value="Histone, subunit A"/>
    <property type="match status" value="1"/>
</dbReference>
<dbReference type="GO" id="GO:0046982">
    <property type="term" value="F:protein heterodimerization activity"/>
    <property type="evidence" value="ECO:0007669"/>
    <property type="project" value="InterPro"/>
</dbReference>